<organism evidence="7 8">
    <name type="scientific">Chloropicon roscoffensis</name>
    <dbReference type="NCBI Taxonomy" id="1461544"/>
    <lineage>
        <taxon>Eukaryota</taxon>
        <taxon>Viridiplantae</taxon>
        <taxon>Chlorophyta</taxon>
        <taxon>Chloropicophyceae</taxon>
        <taxon>Chloropicales</taxon>
        <taxon>Chloropicaceae</taxon>
        <taxon>Chloropicon</taxon>
    </lineage>
</organism>
<gene>
    <name evidence="7" type="ORF">HKI87_04g29950</name>
</gene>
<dbReference type="InterPro" id="IPR001841">
    <property type="entry name" value="Znf_RING"/>
</dbReference>
<dbReference type="GO" id="GO:0008270">
    <property type="term" value="F:zinc ion binding"/>
    <property type="evidence" value="ECO:0007669"/>
    <property type="project" value="UniProtKB-KW"/>
</dbReference>
<evidence type="ECO:0000259" key="6">
    <source>
        <dbReference type="PROSITE" id="PS50089"/>
    </source>
</evidence>
<name>A0AAX4P728_9CHLO</name>
<dbReference type="EMBL" id="CP151504">
    <property type="protein sequence ID" value="WZN61460.1"/>
    <property type="molecule type" value="Genomic_DNA"/>
</dbReference>
<dbReference type="InterPro" id="IPR017907">
    <property type="entry name" value="Znf_RING_CS"/>
</dbReference>
<evidence type="ECO:0000256" key="1">
    <source>
        <dbReference type="ARBA" id="ARBA00022723"/>
    </source>
</evidence>
<reference evidence="7 8" key="1">
    <citation type="submission" date="2024-03" db="EMBL/GenBank/DDBJ databases">
        <title>Complete genome sequence of the green alga Chloropicon roscoffensis RCC1871.</title>
        <authorList>
            <person name="Lemieux C."/>
            <person name="Pombert J.-F."/>
            <person name="Otis C."/>
            <person name="Turmel M."/>
        </authorList>
    </citation>
    <scope>NUCLEOTIDE SEQUENCE [LARGE SCALE GENOMIC DNA]</scope>
    <source>
        <strain evidence="7 8">RCC1871</strain>
    </source>
</reference>
<dbReference type="GO" id="GO:0004842">
    <property type="term" value="F:ubiquitin-protein transferase activity"/>
    <property type="evidence" value="ECO:0007669"/>
    <property type="project" value="InterPro"/>
</dbReference>
<keyword evidence="8" id="KW-1185">Reference proteome</keyword>
<dbReference type="Pfam" id="PF00097">
    <property type="entry name" value="zf-C3HC4"/>
    <property type="match status" value="1"/>
</dbReference>
<keyword evidence="3" id="KW-0862">Zinc</keyword>
<dbReference type="SMART" id="SM00184">
    <property type="entry name" value="RING"/>
    <property type="match status" value="1"/>
</dbReference>
<accession>A0AAX4P728</accession>
<dbReference type="InterPro" id="IPR013083">
    <property type="entry name" value="Znf_RING/FYVE/PHD"/>
</dbReference>
<dbReference type="PROSITE" id="PS50089">
    <property type="entry name" value="ZF_RING_2"/>
    <property type="match status" value="1"/>
</dbReference>
<evidence type="ECO:0000313" key="8">
    <source>
        <dbReference type="Proteomes" id="UP001472866"/>
    </source>
</evidence>
<dbReference type="PROSITE" id="PS00518">
    <property type="entry name" value="ZF_RING_1"/>
    <property type="match status" value="1"/>
</dbReference>
<evidence type="ECO:0000313" key="7">
    <source>
        <dbReference type="EMBL" id="WZN61460.1"/>
    </source>
</evidence>
<dbReference type="Proteomes" id="UP001472866">
    <property type="component" value="Chromosome 04"/>
</dbReference>
<evidence type="ECO:0000256" key="2">
    <source>
        <dbReference type="ARBA" id="ARBA00022771"/>
    </source>
</evidence>
<protein>
    <submittedName>
        <fullName evidence="7">RING-type domain-containing protein</fullName>
    </submittedName>
</protein>
<keyword evidence="2 4" id="KW-0863">Zinc-finger</keyword>
<feature type="domain" description="RING-type" evidence="6">
    <location>
        <begin position="79"/>
        <end position="120"/>
    </location>
</feature>
<proteinExistence type="predicted"/>
<sequence>MIRPITGPGAPGCIAQLRDQQRAASTSAVGSAELNTSNAEAGSTQQDAALASNPAHAAKGTEGAEDDRRKEKVMSCLTCTLCDELYREATTITECMHSFCKVCIDSKLRFKSSTNKCPVCGIPLSGDPYGVGQLKYDGVLDDIVTKLFPRDGDAERAIVRDKRLAEERAFLKAKEDAKKPKKYLKRKKPDDWPEAQAARDPSTKVAVAALPKMEAAPDPPPLVPAVAVPMLAAMGRKRQEPSSVKNEATPAQVPPAAASASPKKRDDVLKIKIDRRTGSSYPTLAKSYFRVYPNVRMGTLANHVLKKLRKQNVEVPDGVVMRLYMHPVQAALASGEMIKGALPEDLTVEEIIQRLGANLPFAGDAQGKFTLEFLEERGAG</sequence>
<evidence type="ECO:0000256" key="3">
    <source>
        <dbReference type="ARBA" id="ARBA00022833"/>
    </source>
</evidence>
<dbReference type="PANTHER" id="PTHR46293">
    <property type="entry name" value="E3 UBIQUITIN PROTEIN LIGASE DRIP1"/>
    <property type="match status" value="1"/>
</dbReference>
<dbReference type="CDD" id="cd16525">
    <property type="entry name" value="RING-HC_PCGF"/>
    <property type="match status" value="1"/>
</dbReference>
<feature type="region of interest" description="Disordered" evidence="5">
    <location>
        <begin position="180"/>
        <end position="200"/>
    </location>
</feature>
<dbReference type="InterPro" id="IPR044807">
    <property type="entry name" value="DRIP1-like"/>
</dbReference>
<feature type="region of interest" description="Disordered" evidence="5">
    <location>
        <begin position="237"/>
        <end position="265"/>
    </location>
</feature>
<dbReference type="AlphaFoldDB" id="A0AAX4P728"/>
<feature type="compositionally biased region" description="Low complexity" evidence="5">
    <location>
        <begin position="248"/>
        <end position="261"/>
    </location>
</feature>
<feature type="region of interest" description="Disordered" evidence="5">
    <location>
        <begin position="24"/>
        <end position="66"/>
    </location>
</feature>
<dbReference type="SUPFAM" id="SSF57850">
    <property type="entry name" value="RING/U-box"/>
    <property type="match status" value="1"/>
</dbReference>
<dbReference type="InterPro" id="IPR018957">
    <property type="entry name" value="Znf_C3HC4_RING-type"/>
</dbReference>
<dbReference type="Gene3D" id="3.30.40.10">
    <property type="entry name" value="Zinc/RING finger domain, C3HC4 (zinc finger)"/>
    <property type="match status" value="1"/>
</dbReference>
<evidence type="ECO:0000256" key="5">
    <source>
        <dbReference type="SAM" id="MobiDB-lite"/>
    </source>
</evidence>
<keyword evidence="1" id="KW-0479">Metal-binding</keyword>
<feature type="compositionally biased region" description="Polar residues" evidence="5">
    <location>
        <begin position="24"/>
        <end position="47"/>
    </location>
</feature>
<evidence type="ECO:0000256" key="4">
    <source>
        <dbReference type="PROSITE-ProRule" id="PRU00175"/>
    </source>
</evidence>